<dbReference type="InterPro" id="IPR000571">
    <property type="entry name" value="Znf_CCCH"/>
</dbReference>
<dbReference type="EMBL" id="FN655658">
    <property type="protein sequence ID" value="CBY39801.1"/>
    <property type="molecule type" value="Genomic_DNA"/>
</dbReference>
<dbReference type="Gene3D" id="3.30.70.330">
    <property type="match status" value="1"/>
</dbReference>
<dbReference type="Gene3D" id="3.30.40.10">
    <property type="entry name" value="Zinc/RING finger domain, C3HC4 (zinc finger)"/>
    <property type="match status" value="1"/>
</dbReference>
<feature type="compositionally biased region" description="Low complexity" evidence="7">
    <location>
        <begin position="387"/>
        <end position="399"/>
    </location>
</feature>
<evidence type="ECO:0000256" key="4">
    <source>
        <dbReference type="ARBA" id="ARBA00022884"/>
    </source>
</evidence>
<feature type="domain" description="RRM" evidence="9">
    <location>
        <begin position="112"/>
        <end position="196"/>
    </location>
</feature>
<evidence type="ECO:0000259" key="8">
    <source>
        <dbReference type="PROSITE" id="PS50089"/>
    </source>
</evidence>
<feature type="compositionally biased region" description="Low complexity" evidence="7">
    <location>
        <begin position="451"/>
        <end position="468"/>
    </location>
</feature>
<dbReference type="PROSITE" id="PS50102">
    <property type="entry name" value="RRM"/>
    <property type="match status" value="1"/>
</dbReference>
<dbReference type="InterPro" id="IPR003954">
    <property type="entry name" value="RRM_euk-type"/>
</dbReference>
<evidence type="ECO:0000259" key="10">
    <source>
        <dbReference type="PROSITE" id="PS50103"/>
    </source>
</evidence>
<feature type="compositionally biased region" description="Polar residues" evidence="7">
    <location>
        <begin position="469"/>
        <end position="493"/>
    </location>
</feature>
<name>E4YWG6_OIKDI</name>
<keyword evidence="3 6" id="KW-0862">Zinc</keyword>
<keyword evidence="4 5" id="KW-0694">RNA-binding</keyword>
<accession>E4YWG6</accession>
<protein>
    <recommendedName>
        <fullName evidence="12">RING-type domain-containing protein</fullName>
    </recommendedName>
</protein>
<dbReference type="GO" id="GO:0008270">
    <property type="term" value="F:zinc ion binding"/>
    <property type="evidence" value="ECO:0007669"/>
    <property type="project" value="UniProtKB-KW"/>
</dbReference>
<feature type="compositionally biased region" description="Low complexity" evidence="7">
    <location>
        <begin position="305"/>
        <end position="317"/>
    </location>
</feature>
<dbReference type="InterPro" id="IPR035979">
    <property type="entry name" value="RBD_domain_sf"/>
</dbReference>
<feature type="compositionally biased region" description="Polar residues" evidence="7">
    <location>
        <begin position="500"/>
        <end position="521"/>
    </location>
</feature>
<dbReference type="PANTHER" id="PTHR12603:SF0">
    <property type="entry name" value="CCR4-NOT TRANSCRIPTION COMPLEX SUBUNIT 4"/>
    <property type="match status" value="1"/>
</dbReference>
<feature type="domain" description="RING-type" evidence="8">
    <location>
        <begin position="13"/>
        <end position="55"/>
    </location>
</feature>
<keyword evidence="2 6" id="KW-0863">Zinc-finger</keyword>
<feature type="domain" description="C3H1-type" evidence="10">
    <location>
        <begin position="193"/>
        <end position="220"/>
    </location>
</feature>
<evidence type="ECO:0000256" key="5">
    <source>
        <dbReference type="PROSITE-ProRule" id="PRU00176"/>
    </source>
</evidence>
<dbReference type="SUPFAM" id="SSF54928">
    <property type="entry name" value="RNA-binding domain, RBD"/>
    <property type="match status" value="1"/>
</dbReference>
<feature type="compositionally biased region" description="Basic and acidic residues" evidence="7">
    <location>
        <begin position="356"/>
        <end position="367"/>
    </location>
</feature>
<evidence type="ECO:0000256" key="6">
    <source>
        <dbReference type="PROSITE-ProRule" id="PRU00723"/>
    </source>
</evidence>
<dbReference type="FunFam" id="3.30.70.330:FF:000044">
    <property type="entry name" value="Putative ccr4-not transcription complex subunit 4"/>
    <property type="match status" value="1"/>
</dbReference>
<dbReference type="PROSITE" id="PS50103">
    <property type="entry name" value="ZF_C3H1"/>
    <property type="match status" value="1"/>
</dbReference>
<dbReference type="CDD" id="cd16618">
    <property type="entry name" value="mRING-HC-C4C4_CNOT4"/>
    <property type="match status" value="1"/>
</dbReference>
<dbReference type="GO" id="GO:0030014">
    <property type="term" value="C:CCR4-NOT complex"/>
    <property type="evidence" value="ECO:0007669"/>
    <property type="project" value="InterPro"/>
</dbReference>
<dbReference type="AlphaFoldDB" id="E4YWG6"/>
<reference evidence="11" key="1">
    <citation type="journal article" date="2010" name="Science">
        <title>Plasticity of animal genome architecture unmasked by rapid evolution of a pelagic tunicate.</title>
        <authorList>
            <person name="Denoeud F."/>
            <person name="Henriet S."/>
            <person name="Mungpakdee S."/>
            <person name="Aury J.M."/>
            <person name="Da Silva C."/>
            <person name="Brinkmann H."/>
            <person name="Mikhaleva J."/>
            <person name="Olsen L.C."/>
            <person name="Jubin C."/>
            <person name="Canestro C."/>
            <person name="Bouquet J.M."/>
            <person name="Danks G."/>
            <person name="Poulain J."/>
            <person name="Campsteijn C."/>
            <person name="Adamski M."/>
            <person name="Cross I."/>
            <person name="Yadetie F."/>
            <person name="Muffato M."/>
            <person name="Louis A."/>
            <person name="Butcher S."/>
            <person name="Tsagkogeorga G."/>
            <person name="Konrad A."/>
            <person name="Singh S."/>
            <person name="Jensen M.F."/>
            <person name="Cong E.H."/>
            <person name="Eikeseth-Otteraa H."/>
            <person name="Noel B."/>
            <person name="Anthouard V."/>
            <person name="Porcel B.M."/>
            <person name="Kachouri-Lafond R."/>
            <person name="Nishino A."/>
            <person name="Ugolini M."/>
            <person name="Chourrout P."/>
            <person name="Nishida H."/>
            <person name="Aasland R."/>
            <person name="Huzurbazar S."/>
            <person name="Westhof E."/>
            <person name="Delsuc F."/>
            <person name="Lehrach H."/>
            <person name="Reinhardt R."/>
            <person name="Weissenbach J."/>
            <person name="Roy S.W."/>
            <person name="Artiguenave F."/>
            <person name="Postlethwait J.H."/>
            <person name="Manak J.R."/>
            <person name="Thompson E.M."/>
            <person name="Jaillon O."/>
            <person name="Du Pasquier L."/>
            <person name="Boudinot P."/>
            <person name="Liberles D.A."/>
            <person name="Volff J.N."/>
            <person name="Philippe H."/>
            <person name="Lenhard B."/>
            <person name="Roest Crollius H."/>
            <person name="Wincker P."/>
            <person name="Chourrout D."/>
        </authorList>
    </citation>
    <scope>NUCLEOTIDE SEQUENCE [LARGE SCALE GENOMIC DNA]</scope>
</reference>
<evidence type="ECO:0008006" key="12">
    <source>
        <dbReference type="Google" id="ProtNLM"/>
    </source>
</evidence>
<dbReference type="InterPro" id="IPR012677">
    <property type="entry name" value="Nucleotide-bd_a/b_plait_sf"/>
</dbReference>
<feature type="compositionally biased region" description="Acidic residues" evidence="7">
    <location>
        <begin position="368"/>
        <end position="382"/>
    </location>
</feature>
<feature type="region of interest" description="Disordered" evidence="7">
    <location>
        <begin position="250"/>
        <end position="560"/>
    </location>
</feature>
<dbReference type="Pfam" id="PF14570">
    <property type="entry name" value="zf-RING_4"/>
    <property type="match status" value="1"/>
</dbReference>
<evidence type="ECO:0000313" key="11">
    <source>
        <dbReference type="EMBL" id="CBY39801.1"/>
    </source>
</evidence>
<dbReference type="GO" id="GO:0003723">
    <property type="term" value="F:RNA binding"/>
    <property type="evidence" value="ECO:0007669"/>
    <property type="project" value="UniProtKB-UniRule"/>
</dbReference>
<feature type="compositionally biased region" description="Polar residues" evidence="7">
    <location>
        <begin position="400"/>
        <end position="409"/>
    </location>
</feature>
<feature type="compositionally biased region" description="Basic and acidic residues" evidence="7">
    <location>
        <begin position="255"/>
        <end position="282"/>
    </location>
</feature>
<dbReference type="InterPro" id="IPR001841">
    <property type="entry name" value="Znf_RING"/>
</dbReference>
<dbReference type="PROSITE" id="PS50089">
    <property type="entry name" value="ZF_RING_2"/>
    <property type="match status" value="1"/>
</dbReference>
<gene>
    <name evidence="11" type="ORF">GSOID_T00020395001</name>
</gene>
<keyword evidence="1 6" id="KW-0479">Metal-binding</keyword>
<dbReference type="InterPro" id="IPR039780">
    <property type="entry name" value="Mot2"/>
</dbReference>
<dbReference type="SUPFAM" id="SSF57850">
    <property type="entry name" value="RING/U-box"/>
    <property type="match status" value="1"/>
</dbReference>
<evidence type="ECO:0000256" key="3">
    <source>
        <dbReference type="ARBA" id="ARBA00022833"/>
    </source>
</evidence>
<dbReference type="Proteomes" id="UP000011014">
    <property type="component" value="Unassembled WGS sequence"/>
</dbReference>
<dbReference type="GO" id="GO:0004842">
    <property type="term" value="F:ubiquitin-protein transferase activity"/>
    <property type="evidence" value="ECO:0007669"/>
    <property type="project" value="InterPro"/>
</dbReference>
<dbReference type="SMART" id="SM00361">
    <property type="entry name" value="RRM_1"/>
    <property type="match status" value="1"/>
</dbReference>
<evidence type="ECO:0000259" key="9">
    <source>
        <dbReference type="PROSITE" id="PS50102"/>
    </source>
</evidence>
<dbReference type="InterPro" id="IPR000504">
    <property type="entry name" value="RRM_dom"/>
</dbReference>
<organism evidence="11">
    <name type="scientific">Oikopleura dioica</name>
    <name type="common">Tunicate</name>
    <dbReference type="NCBI Taxonomy" id="34765"/>
    <lineage>
        <taxon>Eukaryota</taxon>
        <taxon>Metazoa</taxon>
        <taxon>Chordata</taxon>
        <taxon>Tunicata</taxon>
        <taxon>Appendicularia</taxon>
        <taxon>Copelata</taxon>
        <taxon>Oikopleuridae</taxon>
        <taxon>Oikopleura</taxon>
    </lineage>
</organism>
<feature type="region of interest" description="Disordered" evidence="7">
    <location>
        <begin position="821"/>
        <end position="840"/>
    </location>
</feature>
<evidence type="ECO:0000256" key="7">
    <source>
        <dbReference type="SAM" id="MobiDB-lite"/>
    </source>
</evidence>
<feature type="compositionally biased region" description="Low complexity" evidence="7">
    <location>
        <begin position="590"/>
        <end position="618"/>
    </location>
</feature>
<dbReference type="CDD" id="cd12438">
    <property type="entry name" value="RRM_CNOT4"/>
    <property type="match status" value="1"/>
</dbReference>
<dbReference type="PANTHER" id="PTHR12603">
    <property type="entry name" value="CCR4-NOT TRANSCRIPTION COMPLEX RELATED"/>
    <property type="match status" value="1"/>
</dbReference>
<dbReference type="InterPro" id="IPR034261">
    <property type="entry name" value="CNOT4_RRM"/>
</dbReference>
<dbReference type="InterPro" id="IPR013083">
    <property type="entry name" value="Znf_RING/FYVE/PHD"/>
</dbReference>
<feature type="region of interest" description="Disordered" evidence="7">
    <location>
        <begin position="713"/>
        <end position="734"/>
    </location>
</feature>
<feature type="zinc finger region" description="C3H1-type" evidence="6">
    <location>
        <begin position="193"/>
        <end position="220"/>
    </location>
</feature>
<sequence>MVVDYNLDVEEECPLCIELLNHDLNFFPCECAFQICSICWNRIKELEGNLCPNCRTPYSEEPFSFKQLTEKQEALIVQRDQRSNNNTAVVKPKIAPVQDKEKLRDVRVMQKNLVFVVGLQPKLADESALRKQEYFGRFGKIMKVAVNQCTTYAGVQGPSASAYVTFSTTDAALKCIQMVHGLTQDGRTLKATLGTTKYCSRFLNGQQCKLTDCMYLHEIADPDASFTKEDMQKQKHTEYERRLMDNFRRAQQAEQARKEAAERERRLREQLRKKEEAAEASRKKAAAKATPRQEAKRPRKPPTTPTAASVTAKTPVTIPKQNQNSRSRPAPPKPKSPKAQLPKKNIYVDSDDEAEIERFTSKQSKEAVEEDVKDSWDTSDEEDCHKSSNSGKSSKSNSKPTSRAPSRNATPAEVSQFVDSSNSAENNYSRPNSRSSKSSSNQHEKTLLFENNTQSQSVTNQSQSNKNSDSAASQKLQMQSHVKSQPKSATNGKSPPPNLDQRQSTIGKSLFGNGNINSQTIPLPVASADEQMPSQSFHQPVVSKRLQARSPVEQSQPSGLMFDPFALNNCAPVTQSRLGAPPGVSKANRSPPGFSGSSSSSFPTSSNHNSQSTSSHQPFNPFDSFFSQDSVKLQDSLPNTTNSQSGSLFNRLPTVDQLKDPFSRKPAVQTNGVSISAFATPPIRFKSLPLFLGVCVRFCKIILPGLAQSRKDWESSSARAGVAPSSLSRRAPPAGLFDTGSSLSSSKLVPGLDGVDPLLFAGGSGRVDPPTSSLMPRSIPDLLRNGDSGMGRSRQDSVDLDNLDFDPIDYSMKGLSKMQLNESRARRTHASSPQQPNRSLFGDLQAPIGMMGLFGERPVPRQQSGKDEGHWQENLRRLLPNVNVHFQYSEQMQSRQAASSFPELKTQLPRGPPGLGGPPGFSQSPLLGFPDAGNAFARQNSRQPFESEFIPKGLLD</sequence>
<dbReference type="GO" id="GO:0016567">
    <property type="term" value="P:protein ubiquitination"/>
    <property type="evidence" value="ECO:0007669"/>
    <property type="project" value="TreeGrafter"/>
</dbReference>
<feature type="region of interest" description="Disordered" evidence="7">
    <location>
        <begin position="891"/>
        <end position="956"/>
    </location>
</feature>
<evidence type="ECO:0000256" key="2">
    <source>
        <dbReference type="ARBA" id="ARBA00022771"/>
    </source>
</evidence>
<feature type="region of interest" description="Disordered" evidence="7">
    <location>
        <begin position="577"/>
        <end position="619"/>
    </location>
</feature>
<dbReference type="InterPro" id="IPR039515">
    <property type="entry name" value="NOT4_mRING-HC-C4C4"/>
</dbReference>
<evidence type="ECO:0000256" key="1">
    <source>
        <dbReference type="ARBA" id="ARBA00022723"/>
    </source>
</evidence>
<proteinExistence type="predicted"/>
<feature type="compositionally biased region" description="Low complexity" evidence="7">
    <location>
        <begin position="426"/>
        <end position="441"/>
    </location>
</feature>